<dbReference type="EMBL" id="VAHF01000003">
    <property type="protein sequence ID" value="TXG65941.1"/>
    <property type="molecule type" value="Genomic_DNA"/>
</dbReference>
<dbReference type="Pfam" id="PF01535">
    <property type="entry name" value="PPR"/>
    <property type="match status" value="2"/>
</dbReference>
<dbReference type="Pfam" id="PF20431">
    <property type="entry name" value="E_motif"/>
    <property type="match status" value="1"/>
</dbReference>
<organism evidence="4 5">
    <name type="scientific">Acer yangbiense</name>
    <dbReference type="NCBI Taxonomy" id="1000413"/>
    <lineage>
        <taxon>Eukaryota</taxon>
        <taxon>Viridiplantae</taxon>
        <taxon>Streptophyta</taxon>
        <taxon>Embryophyta</taxon>
        <taxon>Tracheophyta</taxon>
        <taxon>Spermatophyta</taxon>
        <taxon>Magnoliopsida</taxon>
        <taxon>eudicotyledons</taxon>
        <taxon>Gunneridae</taxon>
        <taxon>Pentapetalae</taxon>
        <taxon>rosids</taxon>
        <taxon>malvids</taxon>
        <taxon>Sapindales</taxon>
        <taxon>Sapindaceae</taxon>
        <taxon>Hippocastanoideae</taxon>
        <taxon>Acereae</taxon>
        <taxon>Acer</taxon>
    </lineage>
</organism>
<dbReference type="OrthoDB" id="992115at2759"/>
<evidence type="ECO:0000256" key="1">
    <source>
        <dbReference type="ARBA" id="ARBA00022737"/>
    </source>
</evidence>
<protein>
    <recommendedName>
        <fullName evidence="6">Pentatricopeptide repeat-containing protein</fullName>
    </recommendedName>
</protein>
<feature type="region of interest" description="Disordered" evidence="3">
    <location>
        <begin position="511"/>
        <end position="548"/>
    </location>
</feature>
<dbReference type="Pfam" id="PF13041">
    <property type="entry name" value="PPR_2"/>
    <property type="match status" value="1"/>
</dbReference>
<dbReference type="PANTHER" id="PTHR47926">
    <property type="entry name" value="PENTATRICOPEPTIDE REPEAT-CONTAINING PROTEIN"/>
    <property type="match status" value="1"/>
</dbReference>
<dbReference type="InterPro" id="IPR046848">
    <property type="entry name" value="E_motif"/>
</dbReference>
<reference evidence="5" key="1">
    <citation type="journal article" date="2019" name="Gigascience">
        <title>De novo genome assembly of the endangered Acer yangbiense, a plant species with extremely small populations endemic to Yunnan Province, China.</title>
        <authorList>
            <person name="Yang J."/>
            <person name="Wariss H.M."/>
            <person name="Tao L."/>
            <person name="Zhang R."/>
            <person name="Yun Q."/>
            <person name="Hollingsworth P."/>
            <person name="Dao Z."/>
            <person name="Luo G."/>
            <person name="Guo H."/>
            <person name="Ma Y."/>
            <person name="Sun W."/>
        </authorList>
    </citation>
    <scope>NUCLEOTIDE SEQUENCE [LARGE SCALE GENOMIC DNA]</scope>
    <source>
        <strain evidence="5">cv. Malutang</strain>
    </source>
</reference>
<evidence type="ECO:0000313" key="4">
    <source>
        <dbReference type="EMBL" id="TXG65941.1"/>
    </source>
</evidence>
<dbReference type="NCBIfam" id="TIGR00756">
    <property type="entry name" value="PPR"/>
    <property type="match status" value="4"/>
</dbReference>
<dbReference type="GO" id="GO:0003723">
    <property type="term" value="F:RNA binding"/>
    <property type="evidence" value="ECO:0007669"/>
    <property type="project" value="InterPro"/>
</dbReference>
<dbReference type="Proteomes" id="UP000323000">
    <property type="component" value="Chromosome 3"/>
</dbReference>
<comment type="caution">
    <text evidence="4">The sequence shown here is derived from an EMBL/GenBank/DDBJ whole genome shotgun (WGS) entry which is preliminary data.</text>
</comment>
<dbReference type="GO" id="GO:0009451">
    <property type="term" value="P:RNA modification"/>
    <property type="evidence" value="ECO:0007669"/>
    <property type="project" value="InterPro"/>
</dbReference>
<dbReference type="PROSITE" id="PS51375">
    <property type="entry name" value="PPR"/>
    <property type="match status" value="2"/>
</dbReference>
<feature type="region of interest" description="Disordered" evidence="3">
    <location>
        <begin position="458"/>
        <end position="481"/>
    </location>
</feature>
<dbReference type="FunFam" id="1.25.40.10:FF:000090">
    <property type="entry name" value="Pentatricopeptide repeat-containing protein, chloroplastic"/>
    <property type="match status" value="1"/>
</dbReference>
<dbReference type="InterPro" id="IPR046960">
    <property type="entry name" value="PPR_At4g14850-like_plant"/>
</dbReference>
<dbReference type="InterPro" id="IPR011990">
    <property type="entry name" value="TPR-like_helical_dom_sf"/>
</dbReference>
<evidence type="ECO:0000256" key="3">
    <source>
        <dbReference type="SAM" id="MobiDB-lite"/>
    </source>
</evidence>
<sequence length="575" mass="63748">MQSLPRNRCLSLLKLNLKAATTNHTKQIHAQLIISSLKSPSFHAKLIQLYCAKPSPQTTHLANLIFTHFDPPNLFLFNTLIRCTPPKHSLVIFSNWVVEKISSFDDFTYVFVLGACARLCSVSTLWLGRQIHARVVRIGVMFNVLVPTTLIHCYASNKDVVSGRKVFDEMPMRNSVTWNAMITGYCSQSKKTKDFAFEALLLFKDMLVDVCGVKPTDTTMVCVISANSQLGVLEIGACVHGYIEKTIYMPENDLFIGTGLVDMYSKCGCLDSALSIFRRMRDKNVLTWTAMVAGLAIHGRGKETIRLLDLMRVCDVKPNAVTFTSLFLACCHAGLVEEGLILFDNMKSKWDLEPNIQHYGCRVDLLGRVGHLNGACEFIMGLPIEPDAILWQSLLSACNVHEDVVMGEKVGKILLQLQPESISEDLTGTSEDYVALSNVYASAGKWQEVESLRKEMKVKRIENEPGSSKDNTANKGLDFMERRNRLKDEGCGKKEAKTRNGFNCLASYETPRQTSLRSSRAPAADPRFSLPSQDHPPADTYITTPDPVDQTSTITALVAPCGSRAPPDLGVPIAC</sequence>
<keyword evidence="1" id="KW-0677">Repeat</keyword>
<evidence type="ECO:0000313" key="5">
    <source>
        <dbReference type="Proteomes" id="UP000323000"/>
    </source>
</evidence>
<dbReference type="InterPro" id="IPR002885">
    <property type="entry name" value="PPR_rpt"/>
</dbReference>
<proteinExistence type="predicted"/>
<dbReference type="AlphaFoldDB" id="A0A5C7IA30"/>
<evidence type="ECO:0008006" key="6">
    <source>
        <dbReference type="Google" id="ProtNLM"/>
    </source>
</evidence>
<feature type="repeat" description="PPR" evidence="2">
    <location>
        <begin position="319"/>
        <end position="349"/>
    </location>
</feature>
<feature type="repeat" description="PPR" evidence="2">
    <location>
        <begin position="284"/>
        <end position="318"/>
    </location>
</feature>
<gene>
    <name evidence="4" type="ORF">EZV62_007216</name>
</gene>
<name>A0A5C7IA30_9ROSI</name>
<accession>A0A5C7IA30</accession>
<dbReference type="PANTHER" id="PTHR47926:SF537">
    <property type="entry name" value="PENTACOTRIPEPTIDE-REPEAT REGION OF PRORP DOMAIN-CONTAINING PROTEIN"/>
    <property type="match status" value="1"/>
</dbReference>
<evidence type="ECO:0000256" key="2">
    <source>
        <dbReference type="PROSITE-ProRule" id="PRU00708"/>
    </source>
</evidence>
<feature type="compositionally biased region" description="Polar residues" evidence="3">
    <location>
        <begin position="465"/>
        <end position="474"/>
    </location>
</feature>
<keyword evidence="5" id="KW-1185">Reference proteome</keyword>
<dbReference type="Gene3D" id="1.25.40.10">
    <property type="entry name" value="Tetratricopeptide repeat domain"/>
    <property type="match status" value="2"/>
</dbReference>